<evidence type="ECO:0000313" key="2">
    <source>
        <dbReference type="Proteomes" id="UP000272428"/>
    </source>
</evidence>
<evidence type="ECO:0008006" key="3">
    <source>
        <dbReference type="Google" id="ProtNLM"/>
    </source>
</evidence>
<gene>
    <name evidence="1" type="ORF">BCF58_1377</name>
</gene>
<accession>A0A495SAI7</accession>
<keyword evidence="2" id="KW-1185">Reference proteome</keyword>
<dbReference type="SUPFAM" id="SSF48295">
    <property type="entry name" value="TrpR-like"/>
    <property type="match status" value="1"/>
</dbReference>
<dbReference type="AlphaFoldDB" id="A0A495SAI7"/>
<comment type="caution">
    <text evidence="1">The sequence shown here is derived from an EMBL/GenBank/DDBJ whole genome shotgun (WGS) entry which is preliminary data.</text>
</comment>
<proteinExistence type="predicted"/>
<dbReference type="RefSeq" id="WP_121461989.1">
    <property type="nucleotide sequence ID" value="NZ_RBXB01000002.1"/>
</dbReference>
<protein>
    <recommendedName>
        <fullName evidence="3">Transposase</fullName>
    </recommendedName>
</protein>
<dbReference type="InterPro" id="IPR010921">
    <property type="entry name" value="Trp_repressor/repl_initiator"/>
</dbReference>
<sequence length="114" mass="13646">MDRKVQKINSPDYRRIYHDIIVRKYPDKKEKCLYILEKDTLSALDIIRLNAMIFDNVSKETLAFNQRHRSYKPSAIQEILKYQEKNSLNNSQVAIHFQLSRNTIAKWKRLYSAN</sequence>
<dbReference type="EMBL" id="RBXB01000002">
    <property type="protein sequence ID" value="RKS97260.1"/>
    <property type="molecule type" value="Genomic_DNA"/>
</dbReference>
<reference evidence="1 2" key="1">
    <citation type="submission" date="2018-10" db="EMBL/GenBank/DDBJ databases">
        <title>Genomic Encyclopedia of Archaeal and Bacterial Type Strains, Phase II (KMG-II): from individual species to whole genera.</title>
        <authorList>
            <person name="Goeker M."/>
        </authorList>
    </citation>
    <scope>NUCLEOTIDE SEQUENCE [LARGE SCALE GENOMIC DNA]</scope>
    <source>
        <strain evidence="1 2">DSM 14219</strain>
    </source>
</reference>
<dbReference type="Proteomes" id="UP000272428">
    <property type="component" value="Unassembled WGS sequence"/>
</dbReference>
<dbReference type="GO" id="GO:0043565">
    <property type="term" value="F:sequence-specific DNA binding"/>
    <property type="evidence" value="ECO:0007669"/>
    <property type="project" value="InterPro"/>
</dbReference>
<organism evidence="1 2">
    <name type="scientific">Chryseobacterium defluvii</name>
    <dbReference type="NCBI Taxonomy" id="160396"/>
    <lineage>
        <taxon>Bacteria</taxon>
        <taxon>Pseudomonadati</taxon>
        <taxon>Bacteroidota</taxon>
        <taxon>Flavobacteriia</taxon>
        <taxon>Flavobacteriales</taxon>
        <taxon>Weeksellaceae</taxon>
        <taxon>Chryseobacterium group</taxon>
        <taxon>Chryseobacterium</taxon>
    </lineage>
</organism>
<name>A0A495SAI7_9FLAO</name>
<evidence type="ECO:0000313" key="1">
    <source>
        <dbReference type="EMBL" id="RKS97260.1"/>
    </source>
</evidence>
<dbReference type="OrthoDB" id="1260127at2"/>